<evidence type="ECO:0008006" key="4">
    <source>
        <dbReference type="Google" id="ProtNLM"/>
    </source>
</evidence>
<sequence length="475" mass="50499">MDSANERGSQSWVCPEEGHSLTDFVPPRAGYKCDLCGETFGADVILFSCRICLWDACRVCAASGRLTLPGNDARSKRISRVGESLEAQIGWIASAVESKAAADDPAALAGIPAPFERTSCFACVPPEDRAWWRFLVPPEWVPPLLVEVRLPSGLLLLAPPPPGSAGTYLRCSIPKSEASARDLAYCSQCGRTNCQCSVKTQLARDFGQLSRRLSFNRRNAVRRVQLDDPGAWAGVEEAKKAPSFSRRRSGSSSGRRTAAEEPAMAQAPAVPLGRSAGAAEAALRVVAPASPAASFPPLAPVLATRWRRVRAAAHLESMAGARLQVAPLPAGEQGVRFEQGVRPPVVHSISDASPLRGVISPGAIVAFVGESTDCAAMDGDALDAALRAHAESERRTLHWIAAADIPDVLASIAEREASLVTVKVRTSWTPQREVDYPTRLALPSGKRATPQEIEAATAELSLQLANLGRIAPGEA</sequence>
<dbReference type="Proteomes" id="UP000013827">
    <property type="component" value="Unassembled WGS sequence"/>
</dbReference>
<dbReference type="RefSeq" id="XP_005770361.1">
    <property type="nucleotide sequence ID" value="XM_005770304.1"/>
</dbReference>
<dbReference type="HOGENOM" id="CLU_575468_0_0_1"/>
<name>A0A0D3J347_EMIH1</name>
<dbReference type="GeneID" id="19045933"/>
<evidence type="ECO:0000256" key="1">
    <source>
        <dbReference type="SAM" id="MobiDB-lite"/>
    </source>
</evidence>
<dbReference type="KEGG" id="ehx:EMIHUDRAFT_461267"/>
<proteinExistence type="predicted"/>
<organism evidence="2 3">
    <name type="scientific">Emiliania huxleyi (strain CCMP1516)</name>
    <dbReference type="NCBI Taxonomy" id="280463"/>
    <lineage>
        <taxon>Eukaryota</taxon>
        <taxon>Haptista</taxon>
        <taxon>Haptophyta</taxon>
        <taxon>Prymnesiophyceae</taxon>
        <taxon>Isochrysidales</taxon>
        <taxon>Noelaerhabdaceae</taxon>
        <taxon>Emiliania</taxon>
    </lineage>
</organism>
<reference evidence="3" key="1">
    <citation type="journal article" date="2013" name="Nature">
        <title>Pan genome of the phytoplankton Emiliania underpins its global distribution.</title>
        <authorList>
            <person name="Read B.A."/>
            <person name="Kegel J."/>
            <person name="Klute M.J."/>
            <person name="Kuo A."/>
            <person name="Lefebvre S.C."/>
            <person name="Maumus F."/>
            <person name="Mayer C."/>
            <person name="Miller J."/>
            <person name="Monier A."/>
            <person name="Salamov A."/>
            <person name="Young J."/>
            <person name="Aguilar M."/>
            <person name="Claverie J.M."/>
            <person name="Frickenhaus S."/>
            <person name="Gonzalez K."/>
            <person name="Herman E.K."/>
            <person name="Lin Y.C."/>
            <person name="Napier J."/>
            <person name="Ogata H."/>
            <person name="Sarno A.F."/>
            <person name="Shmutz J."/>
            <person name="Schroeder D."/>
            <person name="de Vargas C."/>
            <person name="Verret F."/>
            <person name="von Dassow P."/>
            <person name="Valentin K."/>
            <person name="Van de Peer Y."/>
            <person name="Wheeler G."/>
            <person name="Dacks J.B."/>
            <person name="Delwiche C.F."/>
            <person name="Dyhrman S.T."/>
            <person name="Glockner G."/>
            <person name="John U."/>
            <person name="Richards T."/>
            <person name="Worden A.Z."/>
            <person name="Zhang X."/>
            <person name="Grigoriev I.V."/>
            <person name="Allen A.E."/>
            <person name="Bidle K."/>
            <person name="Borodovsky M."/>
            <person name="Bowler C."/>
            <person name="Brownlee C."/>
            <person name="Cock J.M."/>
            <person name="Elias M."/>
            <person name="Gladyshev V.N."/>
            <person name="Groth M."/>
            <person name="Guda C."/>
            <person name="Hadaegh A."/>
            <person name="Iglesias-Rodriguez M.D."/>
            <person name="Jenkins J."/>
            <person name="Jones B.M."/>
            <person name="Lawson T."/>
            <person name="Leese F."/>
            <person name="Lindquist E."/>
            <person name="Lobanov A."/>
            <person name="Lomsadze A."/>
            <person name="Malik S.B."/>
            <person name="Marsh M.E."/>
            <person name="Mackinder L."/>
            <person name="Mock T."/>
            <person name="Mueller-Roeber B."/>
            <person name="Pagarete A."/>
            <person name="Parker M."/>
            <person name="Probert I."/>
            <person name="Quesneville H."/>
            <person name="Raines C."/>
            <person name="Rensing S.A."/>
            <person name="Riano-Pachon D.M."/>
            <person name="Richier S."/>
            <person name="Rokitta S."/>
            <person name="Shiraiwa Y."/>
            <person name="Soanes D.M."/>
            <person name="van der Giezen M."/>
            <person name="Wahlund T.M."/>
            <person name="Williams B."/>
            <person name="Wilson W."/>
            <person name="Wolfe G."/>
            <person name="Wurch L.L."/>
        </authorList>
    </citation>
    <scope>NUCLEOTIDE SEQUENCE</scope>
</reference>
<evidence type="ECO:0000313" key="3">
    <source>
        <dbReference type="Proteomes" id="UP000013827"/>
    </source>
</evidence>
<accession>A0A0D3J347</accession>
<keyword evidence="3" id="KW-1185">Reference proteome</keyword>
<protein>
    <recommendedName>
        <fullName evidence="4">ZZ-type domain-containing protein</fullName>
    </recommendedName>
</protein>
<feature type="compositionally biased region" description="Low complexity" evidence="1">
    <location>
        <begin position="250"/>
        <end position="269"/>
    </location>
</feature>
<dbReference type="AlphaFoldDB" id="A0A0D3J347"/>
<evidence type="ECO:0000313" key="2">
    <source>
        <dbReference type="EnsemblProtists" id="EOD17932"/>
    </source>
</evidence>
<reference evidence="2" key="2">
    <citation type="submission" date="2024-10" db="UniProtKB">
        <authorList>
            <consortium name="EnsemblProtists"/>
        </authorList>
    </citation>
    <scope>IDENTIFICATION</scope>
</reference>
<dbReference type="EnsemblProtists" id="EOD17932">
    <property type="protein sequence ID" value="EOD17932"/>
    <property type="gene ID" value="EMIHUDRAFT_461267"/>
</dbReference>
<feature type="region of interest" description="Disordered" evidence="1">
    <location>
        <begin position="237"/>
        <end position="269"/>
    </location>
</feature>
<dbReference type="PaxDb" id="2903-EOD17932"/>